<evidence type="ECO:0000259" key="2">
    <source>
        <dbReference type="PROSITE" id="PS50126"/>
    </source>
</evidence>
<sequence>MVFHYRLNVLLQLYVLAFQGNAAFGLMICGGKQQPKRSITSSIGMSTHQSIADIAENEADPESSRTSCFWKGKGEESKWEERIRIEDLYVGQQLSGHVVEDFLDGRTGPKLFFECGVGRTSNSKWSIVHGMLRLPKSKSSVAIKRAARLRRKKACELYVSRIQLECSRFEVCTTRDEAEKIYNMEKKRPISSLHVGEEVTGVVSKLLPYGAMVDVGANRLGLLHISTVAELNNKYIDKEKGLEAAGLERGANVRLSVASIEKRRLSLQFTEDVRNASQNLNESSGVKESDRSRPPNASDSISTTELASREAYATESQSQVLVTDEEDEDGYYDEEGDYDEDKDIEDSLGLGFY</sequence>
<accession>A0AAD2G9H2</accession>
<gene>
    <name evidence="3" type="ORF">CYCCA115_LOCUS22245</name>
</gene>
<evidence type="ECO:0000313" key="4">
    <source>
        <dbReference type="Proteomes" id="UP001295423"/>
    </source>
</evidence>
<dbReference type="EMBL" id="CAKOGP040002312">
    <property type="protein sequence ID" value="CAJ1966662.1"/>
    <property type="molecule type" value="Genomic_DNA"/>
</dbReference>
<feature type="domain" description="S1 motif" evidence="2">
    <location>
        <begin position="196"/>
        <end position="270"/>
    </location>
</feature>
<reference evidence="3" key="1">
    <citation type="submission" date="2023-08" db="EMBL/GenBank/DDBJ databases">
        <authorList>
            <person name="Audoor S."/>
            <person name="Bilcke G."/>
        </authorList>
    </citation>
    <scope>NUCLEOTIDE SEQUENCE</scope>
</reference>
<dbReference type="GO" id="GO:0003735">
    <property type="term" value="F:structural constituent of ribosome"/>
    <property type="evidence" value="ECO:0007669"/>
    <property type="project" value="TreeGrafter"/>
</dbReference>
<protein>
    <recommendedName>
        <fullName evidence="2">S1 motif domain-containing protein</fullName>
    </recommendedName>
</protein>
<dbReference type="InterPro" id="IPR012340">
    <property type="entry name" value="NA-bd_OB-fold"/>
</dbReference>
<name>A0AAD2G9H2_9STRA</name>
<dbReference type="SUPFAM" id="SSF50249">
    <property type="entry name" value="Nucleic acid-binding proteins"/>
    <property type="match status" value="1"/>
</dbReference>
<evidence type="ECO:0000256" key="1">
    <source>
        <dbReference type="SAM" id="MobiDB-lite"/>
    </source>
</evidence>
<dbReference type="PROSITE" id="PS50126">
    <property type="entry name" value="S1"/>
    <property type="match status" value="1"/>
</dbReference>
<evidence type="ECO:0000313" key="3">
    <source>
        <dbReference type="EMBL" id="CAJ1966662.1"/>
    </source>
</evidence>
<dbReference type="PANTHER" id="PTHR10724">
    <property type="entry name" value="30S RIBOSOMAL PROTEIN S1"/>
    <property type="match status" value="1"/>
</dbReference>
<dbReference type="InterPro" id="IPR050437">
    <property type="entry name" value="Ribos_protein_bS1-like"/>
</dbReference>
<dbReference type="GO" id="GO:0003729">
    <property type="term" value="F:mRNA binding"/>
    <property type="evidence" value="ECO:0007669"/>
    <property type="project" value="TreeGrafter"/>
</dbReference>
<dbReference type="InterPro" id="IPR003029">
    <property type="entry name" value="S1_domain"/>
</dbReference>
<feature type="compositionally biased region" description="Polar residues" evidence="1">
    <location>
        <begin position="295"/>
        <end position="306"/>
    </location>
</feature>
<comment type="caution">
    <text evidence="3">The sequence shown here is derived from an EMBL/GenBank/DDBJ whole genome shotgun (WGS) entry which is preliminary data.</text>
</comment>
<proteinExistence type="predicted"/>
<dbReference type="AlphaFoldDB" id="A0AAD2G9H2"/>
<feature type="region of interest" description="Disordered" evidence="1">
    <location>
        <begin position="276"/>
        <end position="353"/>
    </location>
</feature>
<keyword evidence="4" id="KW-1185">Reference proteome</keyword>
<organism evidence="3 4">
    <name type="scientific">Cylindrotheca closterium</name>
    <dbReference type="NCBI Taxonomy" id="2856"/>
    <lineage>
        <taxon>Eukaryota</taxon>
        <taxon>Sar</taxon>
        <taxon>Stramenopiles</taxon>
        <taxon>Ochrophyta</taxon>
        <taxon>Bacillariophyta</taxon>
        <taxon>Bacillariophyceae</taxon>
        <taxon>Bacillariophycidae</taxon>
        <taxon>Bacillariales</taxon>
        <taxon>Bacillariaceae</taxon>
        <taxon>Cylindrotheca</taxon>
    </lineage>
</organism>
<dbReference type="GO" id="GO:0006412">
    <property type="term" value="P:translation"/>
    <property type="evidence" value="ECO:0007669"/>
    <property type="project" value="TreeGrafter"/>
</dbReference>
<dbReference type="Proteomes" id="UP001295423">
    <property type="component" value="Unassembled WGS sequence"/>
</dbReference>
<feature type="compositionally biased region" description="Acidic residues" evidence="1">
    <location>
        <begin position="323"/>
        <end position="346"/>
    </location>
</feature>
<dbReference type="SMART" id="SM00316">
    <property type="entry name" value="S1"/>
    <property type="match status" value="1"/>
</dbReference>
<dbReference type="Gene3D" id="2.40.50.140">
    <property type="entry name" value="Nucleic acid-binding proteins"/>
    <property type="match status" value="1"/>
</dbReference>